<keyword evidence="2" id="KW-1185">Reference proteome</keyword>
<evidence type="ECO:0000313" key="2">
    <source>
        <dbReference type="Proteomes" id="UP000838756"/>
    </source>
</evidence>
<dbReference type="AlphaFoldDB" id="A0A8S4RXE2"/>
<gene>
    <name evidence="1" type="primary">jg25804</name>
    <name evidence="1" type="ORF">PAEG_LOCUS19703</name>
</gene>
<organism evidence="1 2">
    <name type="scientific">Pararge aegeria aegeria</name>
    <dbReference type="NCBI Taxonomy" id="348720"/>
    <lineage>
        <taxon>Eukaryota</taxon>
        <taxon>Metazoa</taxon>
        <taxon>Ecdysozoa</taxon>
        <taxon>Arthropoda</taxon>
        <taxon>Hexapoda</taxon>
        <taxon>Insecta</taxon>
        <taxon>Pterygota</taxon>
        <taxon>Neoptera</taxon>
        <taxon>Endopterygota</taxon>
        <taxon>Lepidoptera</taxon>
        <taxon>Glossata</taxon>
        <taxon>Ditrysia</taxon>
        <taxon>Papilionoidea</taxon>
        <taxon>Nymphalidae</taxon>
        <taxon>Satyrinae</taxon>
        <taxon>Satyrini</taxon>
        <taxon>Parargina</taxon>
        <taxon>Pararge</taxon>
    </lineage>
</organism>
<dbReference type="Proteomes" id="UP000838756">
    <property type="component" value="Unassembled WGS sequence"/>
</dbReference>
<proteinExistence type="predicted"/>
<comment type="caution">
    <text evidence="1">The sequence shown here is derived from an EMBL/GenBank/DDBJ whole genome shotgun (WGS) entry which is preliminary data.</text>
</comment>
<dbReference type="EMBL" id="CAKXAJ010025755">
    <property type="protein sequence ID" value="CAH2243593.1"/>
    <property type="molecule type" value="Genomic_DNA"/>
</dbReference>
<sequence length="81" mass="9009">MEGKGASVAQQAWDGVGRSNGACSPAPYTRYDNKHRFTTNKRPIYNHHHYRPLLGIGLLSHRRKGFSALTHHAAQMRVGGL</sequence>
<name>A0A8S4RXE2_9NEOP</name>
<evidence type="ECO:0000313" key="1">
    <source>
        <dbReference type="EMBL" id="CAH2243593.1"/>
    </source>
</evidence>
<accession>A0A8S4RXE2</accession>
<reference evidence="1" key="1">
    <citation type="submission" date="2022-03" db="EMBL/GenBank/DDBJ databases">
        <authorList>
            <person name="Lindestad O."/>
        </authorList>
    </citation>
    <scope>NUCLEOTIDE SEQUENCE</scope>
</reference>
<protein>
    <submittedName>
        <fullName evidence="1">Jg25804 protein</fullName>
    </submittedName>
</protein>